<dbReference type="AlphaFoldDB" id="A0A9W6TRM0"/>
<keyword evidence="2" id="KW-1185">Reference proteome</keyword>
<dbReference type="Gene3D" id="1.25.40.20">
    <property type="entry name" value="Ankyrin repeat-containing domain"/>
    <property type="match status" value="2"/>
</dbReference>
<dbReference type="InterPro" id="IPR036770">
    <property type="entry name" value="Ankyrin_rpt-contain_sf"/>
</dbReference>
<name>A0A9W6TRM0_9STRA</name>
<dbReference type="EMBL" id="BSXW01000324">
    <property type="protein sequence ID" value="GMF18693.1"/>
    <property type="molecule type" value="Genomic_DNA"/>
</dbReference>
<dbReference type="Proteomes" id="UP001165083">
    <property type="component" value="Unassembled WGS sequence"/>
</dbReference>
<dbReference type="OrthoDB" id="129758at2759"/>
<proteinExistence type="predicted"/>
<dbReference type="SUPFAM" id="SSF48403">
    <property type="entry name" value="Ankyrin repeat"/>
    <property type="match status" value="1"/>
</dbReference>
<organism evidence="1 2">
    <name type="scientific">Phytophthora lilii</name>
    <dbReference type="NCBI Taxonomy" id="2077276"/>
    <lineage>
        <taxon>Eukaryota</taxon>
        <taxon>Sar</taxon>
        <taxon>Stramenopiles</taxon>
        <taxon>Oomycota</taxon>
        <taxon>Peronosporomycetes</taxon>
        <taxon>Peronosporales</taxon>
        <taxon>Peronosporaceae</taxon>
        <taxon>Phytophthora</taxon>
    </lineage>
</organism>
<sequence>MEMQKIKRFGDRFVTLRVSSILSLASRFKEEGLTSFDSYHVSLNESLRNARSGCVEMAKLLVDNCGDLDPGRALKIAVARKQIEMVEVFVEKSSAGYAVSALVEAAVQDKLESVMTLLELSDQETIQEALIQIAKAGKIKTTKLVLTKCDPTSYQQTFAYAAENGLVVLELLDDVDTYSINRATTRAAARGYTEVVQMVLDRCESASINFALEAAALEGRVDIVDLLRGQCTPKSISTALEKATASGYDEVVHLLSNKRARMANCCGCDSNSHDSVVDEWLCDIEGFVVPQFLTARTMPLSLSLALVVSRIKNQTVEGLLPWQRKREKARSLRKTTSPTRNSAPVNLFMCLVLPHFAEKILTGMMFRSTQANMALPPLLLAVSVSLPPNLEAIPHVVELINCFLTPITVDAAVYNDLPNVVQKFGKCHPYTVKAMGGAAARGRLGIVQRLHETRSEGCAAVAFTGASAPGHLKYICRQGTRYMVRPALVAAAAKGHVEALNACHGVMPLAYGMEEVSAAATANGRVEVLKVLIDRGYGNEFLLATCLREAVEWGQLGCIELLLPVCARPGLDEALRAAARCGRTDVMKILL</sequence>
<comment type="caution">
    <text evidence="1">The sequence shown here is derived from an EMBL/GenBank/DDBJ whole genome shotgun (WGS) entry which is preliminary data.</text>
</comment>
<dbReference type="InterPro" id="IPR052050">
    <property type="entry name" value="SecEffector_AnkRepeat"/>
</dbReference>
<dbReference type="PANTHER" id="PTHR46586:SF3">
    <property type="entry name" value="ANKYRIN REPEAT-CONTAINING PROTEIN"/>
    <property type="match status" value="1"/>
</dbReference>
<protein>
    <submittedName>
        <fullName evidence="1">Unnamed protein product</fullName>
    </submittedName>
</protein>
<dbReference type="PANTHER" id="PTHR46586">
    <property type="entry name" value="ANKYRIN REPEAT-CONTAINING PROTEIN"/>
    <property type="match status" value="1"/>
</dbReference>
<accession>A0A9W6TRM0</accession>
<evidence type="ECO:0000313" key="1">
    <source>
        <dbReference type="EMBL" id="GMF18693.1"/>
    </source>
</evidence>
<reference evidence="1" key="1">
    <citation type="submission" date="2023-04" db="EMBL/GenBank/DDBJ databases">
        <title>Phytophthora lilii NBRC 32176.</title>
        <authorList>
            <person name="Ichikawa N."/>
            <person name="Sato H."/>
            <person name="Tonouchi N."/>
        </authorList>
    </citation>
    <scope>NUCLEOTIDE SEQUENCE</scope>
    <source>
        <strain evidence="1">NBRC 32176</strain>
    </source>
</reference>
<evidence type="ECO:0000313" key="2">
    <source>
        <dbReference type="Proteomes" id="UP001165083"/>
    </source>
</evidence>
<gene>
    <name evidence="1" type="ORF">Plil01_000703300</name>
</gene>